<organism evidence="1 2">
    <name type="scientific">Legionella parisiensis</name>
    <dbReference type="NCBI Taxonomy" id="45071"/>
    <lineage>
        <taxon>Bacteria</taxon>
        <taxon>Pseudomonadati</taxon>
        <taxon>Pseudomonadota</taxon>
        <taxon>Gammaproteobacteria</taxon>
        <taxon>Legionellales</taxon>
        <taxon>Legionellaceae</taxon>
        <taxon>Legionella</taxon>
    </lineage>
</organism>
<proteinExistence type="predicted"/>
<gene>
    <name evidence="1" type="ORF">lpari_02558</name>
</gene>
<dbReference type="Proteomes" id="UP000095229">
    <property type="component" value="Unassembled WGS sequence"/>
</dbReference>
<keyword evidence="2" id="KW-1185">Reference proteome</keyword>
<dbReference type="PATRIC" id="fig|45071.7.peg.2733"/>
<protein>
    <submittedName>
        <fullName evidence="1">Uncharacterized protein</fullName>
    </submittedName>
</protein>
<dbReference type="EMBL" id="LSOG01000069">
    <property type="protein sequence ID" value="OEH46220.1"/>
    <property type="molecule type" value="Genomic_DNA"/>
</dbReference>
<evidence type="ECO:0000313" key="1">
    <source>
        <dbReference type="EMBL" id="OEH46220.1"/>
    </source>
</evidence>
<dbReference type="AlphaFoldDB" id="A0A1E5JP26"/>
<comment type="caution">
    <text evidence="1">The sequence shown here is derived from an EMBL/GenBank/DDBJ whole genome shotgun (WGS) entry which is preliminary data.</text>
</comment>
<evidence type="ECO:0000313" key="2">
    <source>
        <dbReference type="Proteomes" id="UP000095229"/>
    </source>
</evidence>
<name>A0A1E5JP26_9GAMM</name>
<reference evidence="1 2" key="1">
    <citation type="submission" date="2016-02" db="EMBL/GenBank/DDBJ databases">
        <title>Secondary metabolites in Legionella.</title>
        <authorList>
            <person name="Tobias N.J."/>
            <person name="Bode H.B."/>
        </authorList>
    </citation>
    <scope>NUCLEOTIDE SEQUENCE [LARGE SCALE GENOMIC DNA]</scope>
    <source>
        <strain evidence="1 2">DSM 19216</strain>
    </source>
</reference>
<sequence>MMMSFFQPQLRLIKMAICYSCINKRRKHHFFSDSVNSAQKYLSKDELKNINDHALKKLVEGLIDEMEERPDPGPGINNERKKR</sequence>
<accession>A0A1E5JP26</accession>